<proteinExistence type="predicted"/>
<sequence>MDTSAHNTSLPHQSPLLEHNIDQNKSADCALAENSNENTITALDVIEFARLNEPTGSADLAAPLLSFLECCLTQYDIVIRITRNITSVDLLKLSSASKSTRASIKGRQDTWNNLNGMTICDGYGVDHRVQLHKQYWDPTLLDFDAIEDSCAARQGVDVESHPCTSCQRVVCNECRIHVMYRVLLKDEHGSPGSRYKASPFLDCRCWDVVADQHPITHDQGVLQDADDMHDSEIHKNIYMDLGDGFNFDIGEVLVVRTIGRIRLVCRACLQSSDNGLKVVPAFAGEKRPMGSFYCACTLGSRYLDRWLCISCYQAEVETEAENSVLEEGFVSYCCDDVTPCGFLGRDLRLAGGKVICRWCTGEILEKELRD</sequence>
<dbReference type="OrthoDB" id="3800446at2759"/>
<reference evidence="1" key="2">
    <citation type="submission" date="2020-09" db="EMBL/GenBank/DDBJ databases">
        <title>Reference genome assembly for Australian Ascochyta lentis isolate Al4.</title>
        <authorList>
            <person name="Lee R.C."/>
            <person name="Farfan-Caceres L.M."/>
            <person name="Debler J.W."/>
            <person name="Williams A.H."/>
            <person name="Henares B.M."/>
        </authorList>
    </citation>
    <scope>NUCLEOTIDE SEQUENCE</scope>
    <source>
        <strain evidence="1">Al4</strain>
    </source>
</reference>
<accession>A0A8H7J0J0</accession>
<organism evidence="1 2">
    <name type="scientific">Ascochyta lentis</name>
    <dbReference type="NCBI Taxonomy" id="205686"/>
    <lineage>
        <taxon>Eukaryota</taxon>
        <taxon>Fungi</taxon>
        <taxon>Dikarya</taxon>
        <taxon>Ascomycota</taxon>
        <taxon>Pezizomycotina</taxon>
        <taxon>Dothideomycetes</taxon>
        <taxon>Pleosporomycetidae</taxon>
        <taxon>Pleosporales</taxon>
        <taxon>Pleosporineae</taxon>
        <taxon>Didymellaceae</taxon>
        <taxon>Ascochyta</taxon>
    </lineage>
</organism>
<reference evidence="1" key="1">
    <citation type="submission" date="2018-12" db="EMBL/GenBank/DDBJ databases">
        <authorList>
            <person name="Syme R.A."/>
            <person name="Farfan-Caceres L."/>
            <person name="Lichtenzveig J."/>
        </authorList>
    </citation>
    <scope>NUCLEOTIDE SEQUENCE</scope>
    <source>
        <strain evidence="1">Al4</strain>
    </source>
</reference>
<dbReference type="Proteomes" id="UP000651452">
    <property type="component" value="Unassembled WGS sequence"/>
</dbReference>
<protein>
    <submittedName>
        <fullName evidence="1">Uncharacterized protein</fullName>
    </submittedName>
</protein>
<evidence type="ECO:0000313" key="1">
    <source>
        <dbReference type="EMBL" id="KAF9694483.1"/>
    </source>
</evidence>
<keyword evidence="2" id="KW-1185">Reference proteome</keyword>
<dbReference type="AlphaFoldDB" id="A0A8H7J0J0"/>
<gene>
    <name evidence="1" type="ORF">EKO04_007662</name>
</gene>
<name>A0A8H7J0J0_9PLEO</name>
<dbReference type="EMBL" id="RZGK01000013">
    <property type="protein sequence ID" value="KAF9694483.1"/>
    <property type="molecule type" value="Genomic_DNA"/>
</dbReference>
<evidence type="ECO:0000313" key="2">
    <source>
        <dbReference type="Proteomes" id="UP000651452"/>
    </source>
</evidence>
<comment type="caution">
    <text evidence="1">The sequence shown here is derived from an EMBL/GenBank/DDBJ whole genome shotgun (WGS) entry which is preliminary data.</text>
</comment>